<gene>
    <name evidence="1" type="ORF">FKW44_017710</name>
</gene>
<dbReference type="OrthoDB" id="10253869at2759"/>
<feature type="non-terminal residue" evidence="1">
    <location>
        <position position="107"/>
    </location>
</feature>
<accession>A0A7T8GTC2</accession>
<dbReference type="EMBL" id="CP045901">
    <property type="protein sequence ID" value="QQP37443.1"/>
    <property type="molecule type" value="Genomic_DNA"/>
</dbReference>
<name>A0A7T8GTC2_CALRO</name>
<evidence type="ECO:0000313" key="2">
    <source>
        <dbReference type="Proteomes" id="UP000595437"/>
    </source>
</evidence>
<reference evidence="2" key="1">
    <citation type="submission" date="2021-01" db="EMBL/GenBank/DDBJ databases">
        <title>Caligus Genome Assembly.</title>
        <authorList>
            <person name="Gallardo-Escarate C."/>
        </authorList>
    </citation>
    <scope>NUCLEOTIDE SEQUENCE [LARGE SCALE GENOMIC DNA]</scope>
</reference>
<organism evidence="1 2">
    <name type="scientific">Caligus rogercresseyi</name>
    <name type="common">Sea louse</name>
    <dbReference type="NCBI Taxonomy" id="217165"/>
    <lineage>
        <taxon>Eukaryota</taxon>
        <taxon>Metazoa</taxon>
        <taxon>Ecdysozoa</taxon>
        <taxon>Arthropoda</taxon>
        <taxon>Crustacea</taxon>
        <taxon>Multicrustacea</taxon>
        <taxon>Hexanauplia</taxon>
        <taxon>Copepoda</taxon>
        <taxon>Siphonostomatoida</taxon>
        <taxon>Caligidae</taxon>
        <taxon>Caligus</taxon>
    </lineage>
</organism>
<feature type="non-terminal residue" evidence="1">
    <location>
        <position position="1"/>
    </location>
</feature>
<protein>
    <submittedName>
        <fullName evidence="1">Uncharacterized protein</fullName>
    </submittedName>
</protein>
<dbReference type="AlphaFoldDB" id="A0A7T8GTC2"/>
<proteinExistence type="predicted"/>
<sequence length="107" mass="11859">GVLYTASHILKSIHYCSYIPPEITTAIQNYKASSLRLMILTNFFHPGGFTEGLRNTFLQKRTGIILHKDCPIFRSIEITRPGMIICSPEFAVGLSNGPDKAMTLSSV</sequence>
<keyword evidence="2" id="KW-1185">Reference proteome</keyword>
<evidence type="ECO:0000313" key="1">
    <source>
        <dbReference type="EMBL" id="QQP37443.1"/>
    </source>
</evidence>
<dbReference type="Proteomes" id="UP000595437">
    <property type="component" value="Chromosome 12"/>
</dbReference>